<dbReference type="EMBL" id="CP001098">
    <property type="protein sequence ID" value="ACL69587.1"/>
    <property type="molecule type" value="Genomic_DNA"/>
</dbReference>
<dbReference type="GO" id="GO:0016787">
    <property type="term" value="F:hydrolase activity"/>
    <property type="evidence" value="ECO:0007669"/>
    <property type="project" value="UniProtKB-KW"/>
</dbReference>
<proteinExistence type="predicted"/>
<sequence>MMSRIRNSAKAIIIKNNKLLCTKNKDQFGVFYLLPGGGQKSFETIEEALLRECKEEISADIIIGDLVFVREYIGKNHEFAEWDSDVHQIEYMFECKLKSDTDIKTGSTPDIYQIGVKWLDLNNLGGYRIYPSILKDIIKCDGTLSGRVYLGDVN</sequence>
<keyword evidence="5" id="KW-1185">Reference proteome</keyword>
<dbReference type="STRING" id="373903.Hore_08300"/>
<dbReference type="Proteomes" id="UP000000719">
    <property type="component" value="Chromosome"/>
</dbReference>
<gene>
    <name evidence="4" type="ordered locus">Hore_08300</name>
</gene>
<reference evidence="4 5" key="1">
    <citation type="journal article" date="2009" name="PLoS ONE">
        <title>Genome analysis of the anaerobic thermohalophilic bacterium Halothermothrix orenii.</title>
        <authorList>
            <person name="Mavromatis K."/>
            <person name="Ivanova N."/>
            <person name="Anderson I."/>
            <person name="Lykidis A."/>
            <person name="Hooper S.D."/>
            <person name="Sun H."/>
            <person name="Kunin V."/>
            <person name="Lapidus A."/>
            <person name="Hugenholtz P."/>
            <person name="Patel B."/>
            <person name="Kyrpides N.C."/>
        </authorList>
    </citation>
    <scope>NUCLEOTIDE SEQUENCE [LARGE SCALE GENOMIC DNA]</scope>
    <source>
        <strain evidence="5">H 168 / OCM 544 / DSM 9562</strain>
    </source>
</reference>
<dbReference type="KEGG" id="hor:Hore_08300"/>
<dbReference type="Pfam" id="PF00293">
    <property type="entry name" value="NUDIX"/>
    <property type="match status" value="1"/>
</dbReference>
<dbReference type="InterPro" id="IPR000086">
    <property type="entry name" value="NUDIX_hydrolase_dom"/>
</dbReference>
<comment type="cofactor">
    <cofactor evidence="1">
        <name>Mg(2+)</name>
        <dbReference type="ChEBI" id="CHEBI:18420"/>
    </cofactor>
</comment>
<dbReference type="eggNOG" id="COG1051">
    <property type="taxonomic scope" value="Bacteria"/>
</dbReference>
<name>B8CWB8_HALOH</name>
<dbReference type="AlphaFoldDB" id="B8CWB8"/>
<dbReference type="PROSITE" id="PS51462">
    <property type="entry name" value="NUDIX"/>
    <property type="match status" value="1"/>
</dbReference>
<dbReference type="InterPro" id="IPR015797">
    <property type="entry name" value="NUDIX_hydrolase-like_dom_sf"/>
</dbReference>
<dbReference type="Gene3D" id="3.90.79.10">
    <property type="entry name" value="Nucleoside Triphosphate Pyrophosphohydrolase"/>
    <property type="match status" value="1"/>
</dbReference>
<evidence type="ECO:0000256" key="1">
    <source>
        <dbReference type="ARBA" id="ARBA00001946"/>
    </source>
</evidence>
<evidence type="ECO:0000256" key="2">
    <source>
        <dbReference type="ARBA" id="ARBA00022801"/>
    </source>
</evidence>
<dbReference type="PANTHER" id="PTHR43046:SF14">
    <property type="entry name" value="MUTT_NUDIX FAMILY PROTEIN"/>
    <property type="match status" value="1"/>
</dbReference>
<evidence type="ECO:0000259" key="3">
    <source>
        <dbReference type="PROSITE" id="PS51462"/>
    </source>
</evidence>
<dbReference type="SUPFAM" id="SSF55811">
    <property type="entry name" value="Nudix"/>
    <property type="match status" value="1"/>
</dbReference>
<dbReference type="PANTHER" id="PTHR43046">
    <property type="entry name" value="GDP-MANNOSE MANNOSYL HYDROLASE"/>
    <property type="match status" value="1"/>
</dbReference>
<dbReference type="HOGENOM" id="CLU_037162_18_3_9"/>
<dbReference type="CDD" id="cd18880">
    <property type="entry name" value="NUDIX_ADPRase"/>
    <property type="match status" value="1"/>
</dbReference>
<protein>
    <submittedName>
        <fullName evidence="4">NUDIX hydrolase</fullName>
    </submittedName>
</protein>
<evidence type="ECO:0000313" key="4">
    <source>
        <dbReference type="EMBL" id="ACL69587.1"/>
    </source>
</evidence>
<accession>B8CWB8</accession>
<evidence type="ECO:0000313" key="5">
    <source>
        <dbReference type="Proteomes" id="UP000000719"/>
    </source>
</evidence>
<feature type="domain" description="Nudix hydrolase" evidence="3">
    <location>
        <begin position="3"/>
        <end position="141"/>
    </location>
</feature>
<organism evidence="4 5">
    <name type="scientific">Halothermothrix orenii (strain H 168 / OCM 544 / DSM 9562)</name>
    <dbReference type="NCBI Taxonomy" id="373903"/>
    <lineage>
        <taxon>Bacteria</taxon>
        <taxon>Bacillati</taxon>
        <taxon>Bacillota</taxon>
        <taxon>Clostridia</taxon>
        <taxon>Halanaerobiales</taxon>
        <taxon>Halothermotrichaceae</taxon>
        <taxon>Halothermothrix</taxon>
    </lineage>
</organism>
<keyword evidence="2 4" id="KW-0378">Hydrolase</keyword>